<dbReference type="Pfam" id="PF12102">
    <property type="entry name" value="MrcB_N"/>
    <property type="match status" value="1"/>
</dbReference>
<evidence type="ECO:0000259" key="3">
    <source>
        <dbReference type="Pfam" id="PF12102"/>
    </source>
</evidence>
<feature type="region of interest" description="Disordered" evidence="1">
    <location>
        <begin position="786"/>
        <end position="806"/>
    </location>
</feature>
<evidence type="ECO:0000256" key="1">
    <source>
        <dbReference type="SAM" id="MobiDB-lite"/>
    </source>
</evidence>
<feature type="compositionally biased region" description="Basic and acidic residues" evidence="1">
    <location>
        <begin position="673"/>
        <end position="694"/>
    </location>
</feature>
<dbReference type="EMBL" id="JBHUEH010000022">
    <property type="protein sequence ID" value="MFD1886884.1"/>
    <property type="molecule type" value="Genomic_DNA"/>
</dbReference>
<dbReference type="Gene3D" id="3.30.920.90">
    <property type="match status" value="1"/>
</dbReference>
<feature type="compositionally biased region" description="Polar residues" evidence="1">
    <location>
        <begin position="731"/>
        <end position="768"/>
    </location>
</feature>
<comment type="caution">
    <text evidence="4">The sequence shown here is derived from an EMBL/GenBank/DDBJ whole genome shotgun (WGS) entry which is preliminary data.</text>
</comment>
<accession>A0ABW4RKQ8</accession>
<evidence type="ECO:0000313" key="5">
    <source>
        <dbReference type="Proteomes" id="UP001597233"/>
    </source>
</evidence>
<protein>
    <submittedName>
        <fullName evidence="4">MrcB family domain-containing protein</fullName>
    </submittedName>
</protein>
<feature type="compositionally biased region" description="Low complexity" evidence="1">
    <location>
        <begin position="708"/>
        <end position="719"/>
    </location>
</feature>
<dbReference type="Gene3D" id="3.40.50.300">
    <property type="entry name" value="P-loop containing nucleotide triphosphate hydrolases"/>
    <property type="match status" value="1"/>
</dbReference>
<feature type="compositionally biased region" description="Polar residues" evidence="1">
    <location>
        <begin position="615"/>
        <end position="628"/>
    </location>
</feature>
<feature type="compositionally biased region" description="Basic and acidic residues" evidence="1">
    <location>
        <begin position="629"/>
        <end position="644"/>
    </location>
</feature>
<dbReference type="PANTHER" id="PTHR37291:SF1">
    <property type="entry name" value="TYPE IV METHYL-DIRECTED RESTRICTION ENZYME ECOKMCRB SUBUNIT"/>
    <property type="match status" value="1"/>
</dbReference>
<dbReference type="InterPro" id="IPR011704">
    <property type="entry name" value="ATPase_dyneun-rel_AAA"/>
</dbReference>
<dbReference type="InterPro" id="IPR027417">
    <property type="entry name" value="P-loop_NTPase"/>
</dbReference>
<feature type="domain" description="ATPase dynein-related AAA" evidence="2">
    <location>
        <begin position="397"/>
        <end position="508"/>
    </location>
</feature>
<feature type="compositionally biased region" description="Polar residues" evidence="1">
    <location>
        <begin position="788"/>
        <end position="800"/>
    </location>
</feature>
<feature type="compositionally biased region" description="Basic and acidic residues" evidence="1">
    <location>
        <begin position="720"/>
        <end position="730"/>
    </location>
</feature>
<name>A0ABW4RKQ8_9BACL</name>
<feature type="domain" description="Type IV methyl-directed restriction enzyme EcoKMcrB subunit DNA-binding" evidence="3">
    <location>
        <begin position="150"/>
        <end position="326"/>
    </location>
</feature>
<dbReference type="InterPro" id="IPR052934">
    <property type="entry name" value="Methyl-DNA_Rec/Restrict_Enz"/>
</dbReference>
<reference evidence="5" key="1">
    <citation type="journal article" date="2019" name="Int. J. Syst. Evol. Microbiol.">
        <title>The Global Catalogue of Microorganisms (GCM) 10K type strain sequencing project: providing services to taxonomists for standard genome sequencing and annotation.</title>
        <authorList>
            <consortium name="The Broad Institute Genomics Platform"/>
            <consortium name="The Broad Institute Genome Sequencing Center for Infectious Disease"/>
            <person name="Wu L."/>
            <person name="Ma J."/>
        </authorList>
    </citation>
    <scope>NUCLEOTIDE SEQUENCE [LARGE SCALE GENOMIC DNA]</scope>
    <source>
        <strain evidence="5">CCUG 54950</strain>
    </source>
</reference>
<feature type="compositionally biased region" description="Polar residues" evidence="1">
    <location>
        <begin position="580"/>
        <end position="592"/>
    </location>
</feature>
<gene>
    <name evidence="4" type="ORF">ACFSC9_15390</name>
</gene>
<dbReference type="Proteomes" id="UP001597233">
    <property type="component" value="Unassembled WGS sequence"/>
</dbReference>
<dbReference type="PANTHER" id="PTHR37291">
    <property type="entry name" value="5-METHYLCYTOSINE-SPECIFIC RESTRICTION ENZYME B"/>
    <property type="match status" value="1"/>
</dbReference>
<dbReference type="Pfam" id="PF07728">
    <property type="entry name" value="AAA_5"/>
    <property type="match status" value="1"/>
</dbReference>
<sequence>MTLPIELQNIFLHRQKSYKMVFILVLIDEMRASREREVSMTRIKERFLDYFQKREARSLPVDAPPSRIAFRWADVVVNRVQYIVDSTIESLMPILDYPSSGYTIGFKPDIYTQLTPAVLDELYHFTLDELDIYYAPPQSDFSLREDLLNIIRNYLPAKQQPLTGHPLAEYVRKVVPEHLRSLPFVHNHFKVRGSVGRGNNWATIPWIAVMYPQLTDTIQRGVYVAYLFSADMQRLYLTLNQGLGEVRSHLGRSDSQAYLQERAQEIREKLPAGRMRTDDEMNLGDGRLGDDYQTSTIAYFAYDTAQLPDNEQLVTDLWDAMDSYMFYIESTAITPNTMWAVQVQEDDGGEVYVPRLRDRDVADVLERIGDYVSGSGFYFPAQLTHNFYLSLKTRPFVILAGISGTGKTRLVRLFAEAIGATAENGQFTLIPVRPDWSDPAELIGYRDLSGMFQPGPLTLVIREASRPENRKKPYFVCLDEMNLARVEHYFSDMMSLLETQKWREEMEHPYSSPERRQEYVYTGQQDAKHMSVKRDVDRDIEHMSMKHNADRDIEHMSVKRNANQEVEQVNVNRSNENSADPMSNNLSNSTPIDSAPIGSESSGFVDCTRSDSSDVDSTPFKSIPVTSTLEERKRTEHLARRGEQDSADDDGYMDAGYTNTGYTNADSEDDERYEDHHVQSHTRKDEMSSRKQNDRLPGIHGVYGTGNEGEQQQRNNGNRNGDHNEHRRDTTSGNTNTQASSNMGNINTQVAGSARTPASGSTSSQNPSYRVDGLQSHVDYTDAGAENRATTNMTSHSAAGQGNMRKTERRIVTDPLIAAGMLQLEEDRMMYGQLGIPDNVYIVGTVNMDETTYPFSKRVLDRANTIEFHTIDLMQLPRKGSANAAAEIVPIEQPFLRSDYLQLIDAMDEHEELIIRTTERLVEINRILENIHAHVGYRIRDTICFYLVYNQRFGLMGEDEAFDLQLLQKILPRIQGSQAVVRRALVRLLELCLKDNVRVPSPLEDDEDFWSQWEYGQTAPEAYYPESARKLAYMIRRLDEDGFTSYWVS</sequence>
<proteinExistence type="predicted"/>
<feature type="compositionally biased region" description="Low complexity" evidence="1">
    <location>
        <begin position="562"/>
        <end position="578"/>
    </location>
</feature>
<dbReference type="RefSeq" id="WP_347326585.1">
    <property type="nucleotide sequence ID" value="NZ_JBHUEH010000022.1"/>
</dbReference>
<keyword evidence="5" id="KW-1185">Reference proteome</keyword>
<dbReference type="InterPro" id="IPR021961">
    <property type="entry name" value="McrB_DNA-bd"/>
</dbReference>
<evidence type="ECO:0000313" key="4">
    <source>
        <dbReference type="EMBL" id="MFD1886884.1"/>
    </source>
</evidence>
<organism evidence="4 5">
    <name type="scientific">Paenibacillus wenxiniae</name>
    <dbReference type="NCBI Taxonomy" id="1636843"/>
    <lineage>
        <taxon>Bacteria</taxon>
        <taxon>Bacillati</taxon>
        <taxon>Bacillota</taxon>
        <taxon>Bacilli</taxon>
        <taxon>Bacillales</taxon>
        <taxon>Paenibacillaceae</taxon>
        <taxon>Paenibacillus</taxon>
    </lineage>
</organism>
<feature type="region of interest" description="Disordered" evidence="1">
    <location>
        <begin position="562"/>
        <end position="771"/>
    </location>
</feature>
<dbReference type="SUPFAM" id="SSF52540">
    <property type="entry name" value="P-loop containing nucleoside triphosphate hydrolases"/>
    <property type="match status" value="1"/>
</dbReference>
<evidence type="ECO:0000259" key="2">
    <source>
        <dbReference type="Pfam" id="PF07728"/>
    </source>
</evidence>